<dbReference type="GO" id="GO:0005634">
    <property type="term" value="C:nucleus"/>
    <property type="evidence" value="ECO:0007669"/>
    <property type="project" value="TreeGrafter"/>
</dbReference>
<dbReference type="InterPro" id="IPR000719">
    <property type="entry name" value="Prot_kinase_dom"/>
</dbReference>
<dbReference type="InterPro" id="IPR008271">
    <property type="entry name" value="Ser/Thr_kinase_AS"/>
</dbReference>
<dbReference type="SUPFAM" id="SSF56112">
    <property type="entry name" value="Protein kinase-like (PK-like)"/>
    <property type="match status" value="1"/>
</dbReference>
<dbReference type="InterPro" id="IPR011009">
    <property type="entry name" value="Kinase-like_dom_sf"/>
</dbReference>
<name>A0A8K0XQ47_9AGAR</name>
<dbReference type="GO" id="GO:0005524">
    <property type="term" value="F:ATP binding"/>
    <property type="evidence" value="ECO:0007669"/>
    <property type="project" value="InterPro"/>
</dbReference>
<dbReference type="GO" id="GO:0004674">
    <property type="term" value="F:protein serine/threonine kinase activity"/>
    <property type="evidence" value="ECO:0007669"/>
    <property type="project" value="TreeGrafter"/>
</dbReference>
<dbReference type="Proteomes" id="UP000813824">
    <property type="component" value="Unassembled WGS sequence"/>
</dbReference>
<dbReference type="PROSITE" id="PS00108">
    <property type="entry name" value="PROTEIN_KINASE_ST"/>
    <property type="match status" value="1"/>
</dbReference>
<dbReference type="GO" id="GO:0044773">
    <property type="term" value="P:mitotic DNA damage checkpoint signaling"/>
    <property type="evidence" value="ECO:0007669"/>
    <property type="project" value="TreeGrafter"/>
</dbReference>
<keyword evidence="2" id="KW-0418">Kinase</keyword>
<dbReference type="PROSITE" id="PS50011">
    <property type="entry name" value="PROTEIN_KINASE_DOM"/>
    <property type="match status" value="1"/>
</dbReference>
<sequence length="605" mass="67483">MKPMQHTVQQKNVQHPEFTPAGIFGNIHKYVWNCDHALPSESPAAANGNPGGSIIAVMNNIGIVVRYTDLQNNPIGTGDVQNRIRVIVDKSSQSFGRTNTGTGDIVVYLDDNRCLLAYQLSDPSTPFFCLFKRARPPSPVGTSTWDILSPSTCASSRAHMGHGSPLFPPVKPALRPVIPLIPASPKKRQRFDRPKHIWAKARTAVRNWNFKKPIPRAAAPSPISQIRTPAVDPVLQVASVQDLGVITAPGVGQSYQITPVHYVASGAFGRVVVARHPQFGYTALKIVKKNQAKDALSWRFLKAEYRALRRVSENLVTANTRHLVSMWHSWADKSCIYYSMPMYSCTLKSHLEYQSRLHPDDMKLYCRQLASALLALHKLCIIHNDIKSENIFITPFGDLALGDFGISALRPTNPNLSEESGPWALGTPGYLAPEKLFCDRFNVYDPSVDMWSMGVVFLELMLSYEEASLCISELARITELESGGDLSASLPQRKAEYSKCTNITLAQLQRPEYDVVKRMLDFNPATRIGVWELMSGTRYLGDVEKKLIGVRAMHLPKMAPWDREQPVETNPQPERASNLNYDAPQEAEINGFDFNYNGFIPLQPS</sequence>
<gene>
    <name evidence="2" type="ORF">BXZ70DRAFT_936374</name>
</gene>
<keyword evidence="3" id="KW-1185">Reference proteome</keyword>
<dbReference type="CDD" id="cd00180">
    <property type="entry name" value="PKc"/>
    <property type="match status" value="1"/>
</dbReference>
<evidence type="ECO:0000259" key="1">
    <source>
        <dbReference type="PROSITE" id="PS50011"/>
    </source>
</evidence>
<organism evidence="2 3">
    <name type="scientific">Cristinia sonorae</name>
    <dbReference type="NCBI Taxonomy" id="1940300"/>
    <lineage>
        <taxon>Eukaryota</taxon>
        <taxon>Fungi</taxon>
        <taxon>Dikarya</taxon>
        <taxon>Basidiomycota</taxon>
        <taxon>Agaricomycotina</taxon>
        <taxon>Agaricomycetes</taxon>
        <taxon>Agaricomycetidae</taxon>
        <taxon>Agaricales</taxon>
        <taxon>Pleurotineae</taxon>
        <taxon>Stephanosporaceae</taxon>
        <taxon>Cristinia</taxon>
    </lineage>
</organism>
<proteinExistence type="predicted"/>
<accession>A0A8K0XQ47</accession>
<evidence type="ECO:0000313" key="3">
    <source>
        <dbReference type="Proteomes" id="UP000813824"/>
    </source>
</evidence>
<dbReference type="OrthoDB" id="10252171at2759"/>
<dbReference type="PANTHER" id="PTHR44167:SF30">
    <property type="entry name" value="PHOSPHORYLASE KINASE"/>
    <property type="match status" value="1"/>
</dbReference>
<reference evidence="2" key="1">
    <citation type="journal article" date="2021" name="New Phytol.">
        <title>Evolutionary innovations through gain and loss of genes in the ectomycorrhizal Boletales.</title>
        <authorList>
            <person name="Wu G."/>
            <person name="Miyauchi S."/>
            <person name="Morin E."/>
            <person name="Kuo A."/>
            <person name="Drula E."/>
            <person name="Varga T."/>
            <person name="Kohler A."/>
            <person name="Feng B."/>
            <person name="Cao Y."/>
            <person name="Lipzen A."/>
            <person name="Daum C."/>
            <person name="Hundley H."/>
            <person name="Pangilinan J."/>
            <person name="Johnson J."/>
            <person name="Barry K."/>
            <person name="LaButti K."/>
            <person name="Ng V."/>
            <person name="Ahrendt S."/>
            <person name="Min B."/>
            <person name="Choi I.G."/>
            <person name="Park H."/>
            <person name="Plett J.M."/>
            <person name="Magnuson J."/>
            <person name="Spatafora J.W."/>
            <person name="Nagy L.G."/>
            <person name="Henrissat B."/>
            <person name="Grigoriev I.V."/>
            <person name="Yang Z.L."/>
            <person name="Xu J."/>
            <person name="Martin F.M."/>
        </authorList>
    </citation>
    <scope>NUCLEOTIDE SEQUENCE</scope>
    <source>
        <strain evidence="2">KKN 215</strain>
    </source>
</reference>
<comment type="caution">
    <text evidence="2">The sequence shown here is derived from an EMBL/GenBank/DDBJ whole genome shotgun (WGS) entry which is preliminary data.</text>
</comment>
<keyword evidence="2" id="KW-0808">Transferase</keyword>
<dbReference type="SMART" id="SM00220">
    <property type="entry name" value="S_TKc"/>
    <property type="match status" value="1"/>
</dbReference>
<dbReference type="AlphaFoldDB" id="A0A8K0XQ47"/>
<dbReference type="EMBL" id="JAEVFJ010000014">
    <property type="protein sequence ID" value="KAH8100886.1"/>
    <property type="molecule type" value="Genomic_DNA"/>
</dbReference>
<dbReference type="PANTHER" id="PTHR44167">
    <property type="entry name" value="OVARIAN-SPECIFIC SERINE/THREONINE-PROTEIN KINASE LOK-RELATED"/>
    <property type="match status" value="1"/>
</dbReference>
<protein>
    <submittedName>
        <fullName evidence="2">Kinase-like domain-containing protein</fullName>
    </submittedName>
</protein>
<evidence type="ECO:0000313" key="2">
    <source>
        <dbReference type="EMBL" id="KAH8100886.1"/>
    </source>
</evidence>
<dbReference type="Gene3D" id="1.10.510.10">
    <property type="entry name" value="Transferase(Phosphotransferase) domain 1"/>
    <property type="match status" value="1"/>
</dbReference>
<feature type="domain" description="Protein kinase" evidence="1">
    <location>
        <begin position="257"/>
        <end position="540"/>
    </location>
</feature>
<dbReference type="Pfam" id="PF00069">
    <property type="entry name" value="Pkinase"/>
    <property type="match status" value="1"/>
</dbReference>